<gene>
    <name evidence="6" type="ORF">WR25_23539</name>
</gene>
<dbReference type="Gene3D" id="3.40.190.290">
    <property type="match status" value="1"/>
</dbReference>
<evidence type="ECO:0000256" key="1">
    <source>
        <dbReference type="ARBA" id="ARBA00009437"/>
    </source>
</evidence>
<dbReference type="InterPro" id="IPR058163">
    <property type="entry name" value="LysR-type_TF_proteobact-type"/>
</dbReference>
<dbReference type="InterPro" id="IPR005119">
    <property type="entry name" value="LysR_subst-bd"/>
</dbReference>
<name>A0A2A2JWL6_9BILA</name>
<evidence type="ECO:0000256" key="3">
    <source>
        <dbReference type="ARBA" id="ARBA00023125"/>
    </source>
</evidence>
<dbReference type="STRING" id="2018661.A0A2A2JWL6"/>
<dbReference type="PANTHER" id="PTHR30537:SF5">
    <property type="entry name" value="HTH-TYPE TRANSCRIPTIONAL ACTIVATOR TTDR-RELATED"/>
    <property type="match status" value="1"/>
</dbReference>
<dbReference type="SUPFAM" id="SSF53850">
    <property type="entry name" value="Periplasmic binding protein-like II"/>
    <property type="match status" value="1"/>
</dbReference>
<dbReference type="GO" id="GO:0043565">
    <property type="term" value="F:sequence-specific DNA binding"/>
    <property type="evidence" value="ECO:0007669"/>
    <property type="project" value="TreeGrafter"/>
</dbReference>
<proteinExistence type="inferred from homology"/>
<dbReference type="GO" id="GO:0003700">
    <property type="term" value="F:DNA-binding transcription factor activity"/>
    <property type="evidence" value="ECO:0007669"/>
    <property type="project" value="InterPro"/>
</dbReference>
<evidence type="ECO:0000313" key="6">
    <source>
        <dbReference type="EMBL" id="PAV66074.1"/>
    </source>
</evidence>
<accession>A0A2A2JWL6</accession>
<dbReference type="InterPro" id="IPR036388">
    <property type="entry name" value="WH-like_DNA-bd_sf"/>
</dbReference>
<organism evidence="6 7">
    <name type="scientific">Diploscapter pachys</name>
    <dbReference type="NCBI Taxonomy" id="2018661"/>
    <lineage>
        <taxon>Eukaryota</taxon>
        <taxon>Metazoa</taxon>
        <taxon>Ecdysozoa</taxon>
        <taxon>Nematoda</taxon>
        <taxon>Chromadorea</taxon>
        <taxon>Rhabditida</taxon>
        <taxon>Rhabditina</taxon>
        <taxon>Rhabditomorpha</taxon>
        <taxon>Rhabditoidea</taxon>
        <taxon>Rhabditidae</taxon>
        <taxon>Diploscapter</taxon>
    </lineage>
</organism>
<dbReference type="InterPro" id="IPR036390">
    <property type="entry name" value="WH_DNA-bd_sf"/>
</dbReference>
<keyword evidence="3" id="KW-0238">DNA-binding</keyword>
<dbReference type="PROSITE" id="PS50931">
    <property type="entry name" value="HTH_LYSR"/>
    <property type="match status" value="1"/>
</dbReference>
<dbReference type="EMBL" id="LIAE01010167">
    <property type="protein sequence ID" value="PAV66074.1"/>
    <property type="molecule type" value="Genomic_DNA"/>
</dbReference>
<protein>
    <recommendedName>
        <fullName evidence="5">HTH lysR-type domain-containing protein</fullName>
    </recommendedName>
</protein>
<dbReference type="Proteomes" id="UP000218231">
    <property type="component" value="Unassembled WGS sequence"/>
</dbReference>
<comment type="caution">
    <text evidence="6">The sequence shown here is derived from an EMBL/GenBank/DDBJ whole genome shotgun (WGS) entry which is preliminary data.</text>
</comment>
<dbReference type="InterPro" id="IPR000847">
    <property type="entry name" value="LysR_HTH_N"/>
</dbReference>
<dbReference type="Pfam" id="PF00126">
    <property type="entry name" value="HTH_1"/>
    <property type="match status" value="1"/>
</dbReference>
<dbReference type="SUPFAM" id="SSF46785">
    <property type="entry name" value="Winged helix' DNA-binding domain"/>
    <property type="match status" value="1"/>
</dbReference>
<evidence type="ECO:0000313" key="7">
    <source>
        <dbReference type="Proteomes" id="UP000218231"/>
    </source>
</evidence>
<keyword evidence="2" id="KW-0805">Transcription regulation</keyword>
<evidence type="ECO:0000256" key="2">
    <source>
        <dbReference type="ARBA" id="ARBA00023015"/>
    </source>
</evidence>
<dbReference type="Gene3D" id="1.10.10.10">
    <property type="entry name" value="Winged helix-like DNA-binding domain superfamily/Winged helix DNA-binding domain"/>
    <property type="match status" value="1"/>
</dbReference>
<feature type="domain" description="HTH lysR-type" evidence="5">
    <location>
        <begin position="87"/>
        <end position="134"/>
    </location>
</feature>
<dbReference type="OrthoDB" id="8123202at2759"/>
<dbReference type="Pfam" id="PF03466">
    <property type="entry name" value="LysR_substrate"/>
    <property type="match status" value="1"/>
</dbReference>
<reference evidence="6 7" key="1">
    <citation type="journal article" date="2017" name="Curr. Biol.">
        <title>Genome architecture and evolution of a unichromosomal asexual nematode.</title>
        <authorList>
            <person name="Fradin H."/>
            <person name="Zegar C."/>
            <person name="Gutwein M."/>
            <person name="Lucas J."/>
            <person name="Kovtun M."/>
            <person name="Corcoran D."/>
            <person name="Baugh L.R."/>
            <person name="Kiontke K."/>
            <person name="Gunsalus K."/>
            <person name="Fitch D.H."/>
            <person name="Piano F."/>
        </authorList>
    </citation>
    <scope>NUCLEOTIDE SEQUENCE [LARGE SCALE GENOMIC DNA]</scope>
    <source>
        <strain evidence="6">PF1309</strain>
    </source>
</reference>
<sequence length="384" mass="41903">MEVSTKLGAIHGSLARSSANMLKDTKYPRNQSTYALIQKAEATLAANITAERHGCCFNSSCMRNTVLHQGYHMLDASFLSELYWYTCVVDLGSYSAAAEKAGVGKSSLSRRVVALEERLGVQLLSRNTRRLTMTSAGEDIYRHALNMLAEAHAAHISAEENRGTCSGLVRIAVPSILSDWLIGILSRFQKDNPNVRYELFIEEGLANPSRHLDLCLSLLPPPEDSAELVVRKLVNLQRGIVISPTLAGRLGANSCLKSIPDNQLLAYGTSLNLQSWVLKDSTRTLQTPSLITTNLQALKDAAKAGLGAAYLPLAACQHELQSQSLQLVCTSEQTTAIHLNMLTPSFRGITFTTRSLIEVIRKSAMLHVPVCETPPISRCNSTLV</sequence>
<keyword evidence="4" id="KW-0804">Transcription</keyword>
<evidence type="ECO:0000259" key="5">
    <source>
        <dbReference type="PROSITE" id="PS50931"/>
    </source>
</evidence>
<dbReference type="FunFam" id="1.10.10.10:FF:000001">
    <property type="entry name" value="LysR family transcriptional regulator"/>
    <property type="match status" value="1"/>
</dbReference>
<dbReference type="PANTHER" id="PTHR30537">
    <property type="entry name" value="HTH-TYPE TRANSCRIPTIONAL REGULATOR"/>
    <property type="match status" value="1"/>
</dbReference>
<dbReference type="GO" id="GO:0006351">
    <property type="term" value="P:DNA-templated transcription"/>
    <property type="evidence" value="ECO:0007669"/>
    <property type="project" value="TreeGrafter"/>
</dbReference>
<evidence type="ECO:0000256" key="4">
    <source>
        <dbReference type="ARBA" id="ARBA00023163"/>
    </source>
</evidence>
<dbReference type="AlphaFoldDB" id="A0A2A2JWL6"/>
<keyword evidence="7" id="KW-1185">Reference proteome</keyword>
<comment type="similarity">
    <text evidence="1">Belongs to the LysR transcriptional regulatory family.</text>
</comment>